<dbReference type="InterPro" id="IPR027356">
    <property type="entry name" value="NPH3_dom"/>
</dbReference>
<dbReference type="PROSITE" id="PS50097">
    <property type="entry name" value="BTB"/>
    <property type="match status" value="1"/>
</dbReference>
<dbReference type="PANTHER" id="PTHR32370">
    <property type="entry name" value="OS12G0117600 PROTEIN"/>
    <property type="match status" value="1"/>
</dbReference>
<evidence type="ECO:0000259" key="6">
    <source>
        <dbReference type="PROSITE" id="PS50097"/>
    </source>
</evidence>
<evidence type="ECO:0000256" key="2">
    <source>
        <dbReference type="ARBA" id="ARBA00022786"/>
    </source>
</evidence>
<keyword evidence="2" id="KW-0833">Ubl conjugation pathway</keyword>
<dbReference type="InterPro" id="IPR011333">
    <property type="entry name" value="SKP1/BTB/POZ_sf"/>
</dbReference>
<dbReference type="Pfam" id="PF03000">
    <property type="entry name" value="NPH3"/>
    <property type="match status" value="1"/>
</dbReference>
<evidence type="ECO:0000313" key="8">
    <source>
        <dbReference type="Proteomes" id="UP000813463"/>
    </source>
</evidence>
<evidence type="ECO:0000313" key="9">
    <source>
        <dbReference type="RefSeq" id="XP_021864662.2"/>
    </source>
</evidence>
<keyword evidence="8" id="KW-1185">Reference proteome</keyword>
<dbReference type="GeneID" id="110803461"/>
<evidence type="ECO:0000256" key="1">
    <source>
        <dbReference type="ARBA" id="ARBA00004906"/>
    </source>
</evidence>
<dbReference type="Pfam" id="PF00651">
    <property type="entry name" value="BTB"/>
    <property type="match status" value="1"/>
</dbReference>
<reference evidence="8" key="1">
    <citation type="journal article" date="2021" name="Nat. Commun.">
        <title>Genomic analyses provide insights into spinach domestication and the genetic basis of agronomic traits.</title>
        <authorList>
            <person name="Cai X."/>
            <person name="Sun X."/>
            <person name="Xu C."/>
            <person name="Sun H."/>
            <person name="Wang X."/>
            <person name="Ge C."/>
            <person name="Zhang Z."/>
            <person name="Wang Q."/>
            <person name="Fei Z."/>
            <person name="Jiao C."/>
            <person name="Wang Q."/>
        </authorList>
    </citation>
    <scope>NUCLEOTIDE SEQUENCE [LARGE SCALE GENOMIC DNA]</scope>
    <source>
        <strain evidence="8">cv. Varoflay</strain>
    </source>
</reference>
<dbReference type="PROSITE" id="PS51649">
    <property type="entry name" value="NPH3"/>
    <property type="match status" value="1"/>
</dbReference>
<comment type="pathway">
    <text evidence="1">Protein modification; protein ubiquitination.</text>
</comment>
<evidence type="ECO:0000256" key="4">
    <source>
        <dbReference type="SAM" id="Coils"/>
    </source>
</evidence>
<evidence type="ECO:0000256" key="5">
    <source>
        <dbReference type="SAM" id="MobiDB-lite"/>
    </source>
</evidence>
<dbReference type="RefSeq" id="XP_021864662.2">
    <property type="nucleotide sequence ID" value="XM_022008970.2"/>
</dbReference>
<name>A0A9R0JCJ5_SPIOL</name>
<dbReference type="SMART" id="SM00225">
    <property type="entry name" value="BTB"/>
    <property type="match status" value="1"/>
</dbReference>
<keyword evidence="4" id="KW-0175">Coiled coil</keyword>
<dbReference type="InterPro" id="IPR000210">
    <property type="entry name" value="BTB/POZ_dom"/>
</dbReference>
<dbReference type="Proteomes" id="UP000813463">
    <property type="component" value="Chromosome 2"/>
</dbReference>
<feature type="region of interest" description="Disordered" evidence="5">
    <location>
        <begin position="372"/>
        <end position="393"/>
    </location>
</feature>
<gene>
    <name evidence="9" type="primary">LOC110803461</name>
</gene>
<reference evidence="9" key="2">
    <citation type="submission" date="2025-08" db="UniProtKB">
        <authorList>
            <consortium name="RefSeq"/>
        </authorList>
    </citation>
    <scope>IDENTIFICATION</scope>
    <source>
        <tissue evidence="9">Leaf</tissue>
    </source>
</reference>
<proteinExistence type="inferred from homology"/>
<dbReference type="Gene3D" id="3.30.710.10">
    <property type="entry name" value="Potassium Channel Kv1.1, Chain A"/>
    <property type="match status" value="1"/>
</dbReference>
<comment type="similarity">
    <text evidence="3">Belongs to the NPH3 family.</text>
</comment>
<evidence type="ECO:0000256" key="3">
    <source>
        <dbReference type="PROSITE-ProRule" id="PRU00982"/>
    </source>
</evidence>
<feature type="coiled-coil region" evidence="4">
    <location>
        <begin position="610"/>
        <end position="644"/>
    </location>
</feature>
<feature type="domain" description="BTB" evidence="6">
    <location>
        <begin position="40"/>
        <end position="104"/>
    </location>
</feature>
<organism evidence="8 9">
    <name type="scientific">Spinacia oleracea</name>
    <name type="common">Spinach</name>
    <dbReference type="NCBI Taxonomy" id="3562"/>
    <lineage>
        <taxon>Eukaryota</taxon>
        <taxon>Viridiplantae</taxon>
        <taxon>Streptophyta</taxon>
        <taxon>Embryophyta</taxon>
        <taxon>Tracheophyta</taxon>
        <taxon>Spermatophyta</taxon>
        <taxon>Magnoliopsida</taxon>
        <taxon>eudicotyledons</taxon>
        <taxon>Gunneridae</taxon>
        <taxon>Pentapetalae</taxon>
        <taxon>Caryophyllales</taxon>
        <taxon>Chenopodiaceae</taxon>
        <taxon>Chenopodioideae</taxon>
        <taxon>Anserineae</taxon>
        <taxon>Spinacia</taxon>
    </lineage>
</organism>
<evidence type="ECO:0000259" key="7">
    <source>
        <dbReference type="PROSITE" id="PS51649"/>
    </source>
</evidence>
<feature type="domain" description="NPH3" evidence="7">
    <location>
        <begin position="225"/>
        <end position="529"/>
    </location>
</feature>
<protein>
    <submittedName>
        <fullName evidence="9">BTB/POZ domain-containing protein At5g48130</fullName>
    </submittedName>
</protein>
<dbReference type="KEGG" id="soe:110803461"/>
<dbReference type="SUPFAM" id="SSF54695">
    <property type="entry name" value="POZ domain"/>
    <property type="match status" value="1"/>
</dbReference>
<accession>A0A9R0JCJ5</accession>
<dbReference type="AlphaFoldDB" id="A0A9R0JCJ5"/>
<dbReference type="InterPro" id="IPR043454">
    <property type="entry name" value="NPH3/RPT2-like"/>
</dbReference>
<sequence length="717" mass="81247">MEAFSPKDSSILSSPYSSPNLSALLKIKVISWSQETGLPVTVRVRVANRSFNLHKSPLTSKSEYFKRQLNEWQEVDLPTNFPGGSETFEMIALFIYGSSTFIDPFNVASLRCAAEFLEMTSEASSGGTGNLCERTDLYLTQVVLQSWDDTLIVLQKCQALLPWAEELLIVSRCIESLAFMACMEILDPERKKKKATVSLEALAAQPWNINIKLVVKEITSSDQDHVWINDLIALPFGFFKRIIGSLRRQGMKEKYVSPIIVFYASKWVINSKKTRQFWECLCDKDDDYECNDDESDMVLETLKGILDLLHVGRKVSKIIPVGFFFALLARSLELGKGGTNTITIVEEGKLRLQQQIAHLLPLAHVEDFLLPKQQQQQQQQPTNDQHSFTSTTSSSVEVGVMECIFSTYVSSNNIEMQLHNPTSMGNTIVGELWDSYLSLIVHDPNMTPKKFMSLVELVPLSYRNNHDHLYTTMNTYILAHPNLSAEEKTSVCKYLNCQKLSQELCVEAVQNELMPLRLIVQALLVQQLNTQHAFKECSESFRFAAYNSREFSGSLSSSRYPNSKSQNLEDITDNDEAEIMIMKNQPLSCCILDNNNDHNAVALQRKPDIIAAARKEYESTSFRIQNLEQELVSLKKNLRLKKKETEDPKMKNFGLEGRSYSSSSKRRNISLGQVTSCIGSVNFSSQRKYAGRLLKIFRRVTLFGRAKLKRRPSVSGS</sequence>